<sequence>MAGPGMRVDRAGDTYVIAPQPEIVPCGQVADCVGATVRRGLAYVQSRAEVRLSAQAGQGLTLGPAGLAYDYPEPEPITCPEVADCVGATAGPSLTYDPVTRKLGPRVSAAAGNTLSIGTDGGLYRPASAGGGAGPWQTLTAGDLRGGWTLGATAPRWRRRVDGYIQWQGILAAPGAPTNGAAILQVPAGAMPDRAYALVVVLEPGSSWAHVRVTAAGAVELVWDEGVPISVNLAMLAYGG</sequence>
<organism evidence="1 2">
    <name type="scientific">Bailinhaonella thermotolerans</name>
    <dbReference type="NCBI Taxonomy" id="1070861"/>
    <lineage>
        <taxon>Bacteria</taxon>
        <taxon>Bacillati</taxon>
        <taxon>Actinomycetota</taxon>
        <taxon>Actinomycetes</taxon>
        <taxon>Streptosporangiales</taxon>
        <taxon>Streptosporangiaceae</taxon>
        <taxon>Bailinhaonella</taxon>
    </lineage>
</organism>
<evidence type="ECO:0000313" key="1">
    <source>
        <dbReference type="EMBL" id="RJL19414.1"/>
    </source>
</evidence>
<dbReference type="AlphaFoldDB" id="A0A3A4A2V0"/>
<evidence type="ECO:0000313" key="2">
    <source>
        <dbReference type="Proteomes" id="UP000265768"/>
    </source>
</evidence>
<keyword evidence="2" id="KW-1185">Reference proteome</keyword>
<reference evidence="1 2" key="1">
    <citation type="submission" date="2018-09" db="EMBL/GenBank/DDBJ databases">
        <title>YIM 75507 draft genome.</title>
        <authorList>
            <person name="Tang S."/>
            <person name="Feng Y."/>
        </authorList>
    </citation>
    <scope>NUCLEOTIDE SEQUENCE [LARGE SCALE GENOMIC DNA]</scope>
    <source>
        <strain evidence="1 2">YIM 75507</strain>
    </source>
</reference>
<protein>
    <submittedName>
        <fullName evidence="1">Uncharacterized protein</fullName>
    </submittedName>
</protein>
<dbReference type="Proteomes" id="UP000265768">
    <property type="component" value="Unassembled WGS sequence"/>
</dbReference>
<accession>A0A3A4A2V0</accession>
<dbReference type="EMBL" id="QZEY01000039">
    <property type="protein sequence ID" value="RJL19414.1"/>
    <property type="molecule type" value="Genomic_DNA"/>
</dbReference>
<comment type="caution">
    <text evidence="1">The sequence shown here is derived from an EMBL/GenBank/DDBJ whole genome shotgun (WGS) entry which is preliminary data.</text>
</comment>
<gene>
    <name evidence="1" type="ORF">D5H75_40450</name>
</gene>
<proteinExistence type="predicted"/>
<feature type="non-terminal residue" evidence="1">
    <location>
        <position position="240"/>
    </location>
</feature>
<name>A0A3A4A2V0_9ACTN</name>